<feature type="region of interest" description="Disordered" evidence="1">
    <location>
        <begin position="384"/>
        <end position="404"/>
    </location>
</feature>
<accession>A0A1G6NV62</accession>
<name>A0A1G6NV62_9MICO</name>
<protein>
    <recommendedName>
        <fullName evidence="4">Phage portal protein</fullName>
    </recommendedName>
</protein>
<feature type="region of interest" description="Disordered" evidence="1">
    <location>
        <begin position="485"/>
        <end position="524"/>
    </location>
</feature>
<evidence type="ECO:0000256" key="1">
    <source>
        <dbReference type="SAM" id="MobiDB-lite"/>
    </source>
</evidence>
<evidence type="ECO:0000313" key="2">
    <source>
        <dbReference type="EMBL" id="SDC71045.1"/>
    </source>
</evidence>
<dbReference type="Proteomes" id="UP000183203">
    <property type="component" value="Unassembled WGS sequence"/>
</dbReference>
<evidence type="ECO:0008006" key="4">
    <source>
        <dbReference type="Google" id="ProtNLM"/>
    </source>
</evidence>
<dbReference type="RefSeq" id="WP_058232975.1">
    <property type="nucleotide sequence ID" value="NZ_FMYG01000006.1"/>
</dbReference>
<dbReference type="AlphaFoldDB" id="A0A1G6NV62"/>
<evidence type="ECO:0000313" key="3">
    <source>
        <dbReference type="Proteomes" id="UP000183203"/>
    </source>
</evidence>
<feature type="compositionally biased region" description="Basic and acidic residues" evidence="1">
    <location>
        <begin position="489"/>
        <end position="504"/>
    </location>
</feature>
<proteinExistence type="predicted"/>
<dbReference type="OrthoDB" id="3268708at2"/>
<reference evidence="2 3" key="1">
    <citation type="submission" date="2016-09" db="EMBL/GenBank/DDBJ databases">
        <authorList>
            <person name="Capua I."/>
            <person name="De Benedictis P."/>
            <person name="Joannis T."/>
            <person name="Lombin L.H."/>
            <person name="Cattoli G."/>
        </authorList>
    </citation>
    <scope>NUCLEOTIDE SEQUENCE [LARGE SCALE GENOMIC DNA]</scope>
    <source>
        <strain evidence="2 3">NIO-1002</strain>
    </source>
</reference>
<gene>
    <name evidence="2" type="ORF">SAMN05216418_2843</name>
</gene>
<sequence length="524" mass="57530">MPIPEQNTAWPPAPWDEAYKAYALNEAWQLGDTATLERLYSSDRQAAATHTHRGQAYRGGLVGAASKMFWGRPVPANENRTRIHVPAPADLATLSSDLVFAEPPEVSLGTDSTEKGKARLDLIANSEAAHATWNTMGELKAALGATVITSAWDTDVADHVWLEVAAADVVIPVFRRGVMVECTMWTEYREDRTQVVYRHLEHHEVGAIEHALFRGTETNLGRRVPLQDRPETAGLAGLVNEDSRILTGIDRLTCSYNPNMPTRAWRKKGVLANTGRSDYAGLHGLFDALDETFSSWMRDLRQGAGRILVPDAMLDYLGPGMGAAFDMGREVFAGLNSPGKPGELMIDKVQFEIRVEQHERTAFALYREILRAAGYSQSAWGDYSGGGQGGTQTATEVDDRNKASERTRDKKILYDRAAISRQASVALELDGKLFPGKGGGRFEQPTVIFPDVSQEDPEKLARTLSLLDAAGAISLWEKVARANPDWGEDEIKAEVGRIREDRGTAPDPATFDGDDEDPEDPEDA</sequence>
<dbReference type="EMBL" id="FMYG01000006">
    <property type="protein sequence ID" value="SDC71045.1"/>
    <property type="molecule type" value="Genomic_DNA"/>
</dbReference>
<dbReference type="STRING" id="993073.AS029_12815"/>
<feature type="compositionally biased region" description="Acidic residues" evidence="1">
    <location>
        <begin position="512"/>
        <end position="524"/>
    </location>
</feature>
<organism evidence="2 3">
    <name type="scientific">Microbacterium enclense</name>
    <dbReference type="NCBI Taxonomy" id="993073"/>
    <lineage>
        <taxon>Bacteria</taxon>
        <taxon>Bacillati</taxon>
        <taxon>Actinomycetota</taxon>
        <taxon>Actinomycetes</taxon>
        <taxon>Micrococcales</taxon>
        <taxon>Microbacteriaceae</taxon>
        <taxon>Microbacterium</taxon>
    </lineage>
</organism>